<dbReference type="SMART" id="SM00342">
    <property type="entry name" value="HTH_ARAC"/>
    <property type="match status" value="1"/>
</dbReference>
<dbReference type="eggNOG" id="COG2207">
    <property type="taxonomic scope" value="Bacteria"/>
</dbReference>
<evidence type="ECO:0000313" key="6">
    <source>
        <dbReference type="Proteomes" id="UP000010366"/>
    </source>
</evidence>
<keyword evidence="3" id="KW-0804">Transcription</keyword>
<dbReference type="STRING" id="1173020.Cha6605_0676"/>
<reference evidence="5 6" key="1">
    <citation type="submission" date="2012-05" db="EMBL/GenBank/DDBJ databases">
        <title>Finished chromosome of genome of Chamaesiphon sp. PCC 6605.</title>
        <authorList>
            <consortium name="US DOE Joint Genome Institute"/>
            <person name="Gugger M."/>
            <person name="Coursin T."/>
            <person name="Rippka R."/>
            <person name="Tandeau De Marsac N."/>
            <person name="Huntemann M."/>
            <person name="Wei C.-L."/>
            <person name="Han J."/>
            <person name="Detter J.C."/>
            <person name="Han C."/>
            <person name="Tapia R."/>
            <person name="Chen A."/>
            <person name="Kyrpides N."/>
            <person name="Mavromatis K."/>
            <person name="Markowitz V."/>
            <person name="Szeto E."/>
            <person name="Ivanova N."/>
            <person name="Pagani I."/>
            <person name="Pati A."/>
            <person name="Goodwin L."/>
            <person name="Nordberg H.P."/>
            <person name="Cantor M.N."/>
            <person name="Hua S.X."/>
            <person name="Woyke T."/>
            <person name="Kerfeld C.A."/>
        </authorList>
    </citation>
    <scope>NUCLEOTIDE SEQUENCE [LARGE SCALE GENOMIC DNA]</scope>
    <source>
        <strain evidence="6">ATCC 27169 / PCC 6605</strain>
    </source>
</reference>
<dbReference type="InterPro" id="IPR050204">
    <property type="entry name" value="AraC_XylS_family_regulators"/>
</dbReference>
<dbReference type="Pfam" id="PF12833">
    <property type="entry name" value="HTH_18"/>
    <property type="match status" value="1"/>
</dbReference>
<dbReference type="PANTHER" id="PTHR46796">
    <property type="entry name" value="HTH-TYPE TRANSCRIPTIONAL ACTIVATOR RHAS-RELATED"/>
    <property type="match status" value="1"/>
</dbReference>
<dbReference type="EMBL" id="CP003600">
    <property type="protein sequence ID" value="AFY91949.1"/>
    <property type="molecule type" value="Genomic_DNA"/>
</dbReference>
<dbReference type="PROSITE" id="PS01124">
    <property type="entry name" value="HTH_ARAC_FAMILY_2"/>
    <property type="match status" value="1"/>
</dbReference>
<proteinExistence type="predicted"/>
<sequence>MLSLKTTPAAIVLKNEWDGLAIEYGRLEAVGEFDFAMPPNGLSVAFTPQDRVTWSVDGKCQDTNLPAGSVFVYGDRQFVWHRRAKPSEYVNLHLDPAVLQQLATDNGLPENIAIEHRVIFQDPTILHIAQLLKGEVINGGMAGNLYVESLRNLLAVHLLRNHTRKIVRSTLEIDRLDGWQLKQLQDYIEENLAAELTIANLAASIPMSQFHFARSFKTATGAPPHRYIMQRRIERSKVLLSVTRLSAAEIAYQVGFANQSHFSAQFRKSVGLTPKQFREST</sequence>
<dbReference type="InterPro" id="IPR018060">
    <property type="entry name" value="HTH_AraC"/>
</dbReference>
<evidence type="ECO:0000256" key="3">
    <source>
        <dbReference type="ARBA" id="ARBA00023163"/>
    </source>
</evidence>
<dbReference type="Proteomes" id="UP000010366">
    <property type="component" value="Chromosome"/>
</dbReference>
<dbReference type="RefSeq" id="WP_015158143.1">
    <property type="nucleotide sequence ID" value="NC_019697.1"/>
</dbReference>
<dbReference type="SUPFAM" id="SSF46689">
    <property type="entry name" value="Homeodomain-like"/>
    <property type="match status" value="2"/>
</dbReference>
<dbReference type="InterPro" id="IPR009057">
    <property type="entry name" value="Homeodomain-like_sf"/>
</dbReference>
<evidence type="ECO:0000256" key="2">
    <source>
        <dbReference type="ARBA" id="ARBA00023125"/>
    </source>
</evidence>
<evidence type="ECO:0000259" key="4">
    <source>
        <dbReference type="PROSITE" id="PS01124"/>
    </source>
</evidence>
<protein>
    <submittedName>
        <fullName evidence="5">DNA-binding domain-containing protein, AraC-type</fullName>
    </submittedName>
</protein>
<dbReference type="GO" id="GO:0043565">
    <property type="term" value="F:sequence-specific DNA binding"/>
    <property type="evidence" value="ECO:0007669"/>
    <property type="project" value="InterPro"/>
</dbReference>
<dbReference type="PRINTS" id="PR00032">
    <property type="entry name" value="HTHARAC"/>
</dbReference>
<dbReference type="InterPro" id="IPR020449">
    <property type="entry name" value="Tscrpt_reg_AraC-type_HTH"/>
</dbReference>
<feature type="domain" description="HTH araC/xylS-type" evidence="4">
    <location>
        <begin position="182"/>
        <end position="280"/>
    </location>
</feature>
<dbReference type="HOGENOM" id="CLU_000445_88_4_3"/>
<dbReference type="GO" id="GO:0003700">
    <property type="term" value="F:DNA-binding transcription factor activity"/>
    <property type="evidence" value="ECO:0007669"/>
    <property type="project" value="InterPro"/>
</dbReference>
<keyword evidence="1" id="KW-0805">Transcription regulation</keyword>
<dbReference type="OrthoDB" id="516574at2"/>
<dbReference type="PANTHER" id="PTHR46796:SF6">
    <property type="entry name" value="ARAC SUBFAMILY"/>
    <property type="match status" value="1"/>
</dbReference>
<organism evidence="5 6">
    <name type="scientific">Chamaesiphon minutus (strain ATCC 27169 / PCC 6605)</name>
    <dbReference type="NCBI Taxonomy" id="1173020"/>
    <lineage>
        <taxon>Bacteria</taxon>
        <taxon>Bacillati</taxon>
        <taxon>Cyanobacteriota</taxon>
        <taxon>Cyanophyceae</taxon>
        <taxon>Gomontiellales</taxon>
        <taxon>Chamaesiphonaceae</taxon>
        <taxon>Chamaesiphon</taxon>
    </lineage>
</organism>
<dbReference type="AlphaFoldDB" id="K9UCL2"/>
<gene>
    <name evidence="5" type="ORF">Cha6605_0676</name>
</gene>
<dbReference type="Gene3D" id="1.10.10.60">
    <property type="entry name" value="Homeodomain-like"/>
    <property type="match status" value="2"/>
</dbReference>
<evidence type="ECO:0000313" key="5">
    <source>
        <dbReference type="EMBL" id="AFY91949.1"/>
    </source>
</evidence>
<accession>K9UCL2</accession>
<keyword evidence="2 5" id="KW-0238">DNA-binding</keyword>
<keyword evidence="6" id="KW-1185">Reference proteome</keyword>
<dbReference type="KEGG" id="cmp:Cha6605_0676"/>
<name>K9UCL2_CHAP6</name>
<evidence type="ECO:0000256" key="1">
    <source>
        <dbReference type="ARBA" id="ARBA00023015"/>
    </source>
</evidence>